<proteinExistence type="predicted"/>
<dbReference type="PROSITE" id="PS00134">
    <property type="entry name" value="TRYPSIN_HIS"/>
    <property type="match status" value="1"/>
</dbReference>
<keyword evidence="4 6" id="KW-0720">Serine protease</keyword>
<feature type="domain" description="Peptidase S1" evidence="8">
    <location>
        <begin position="37"/>
        <end position="277"/>
    </location>
</feature>
<feature type="chain" id="PRO_5029627811" description="Peptidase S1 domain-containing protein" evidence="7">
    <location>
        <begin position="25"/>
        <end position="281"/>
    </location>
</feature>
<evidence type="ECO:0000256" key="7">
    <source>
        <dbReference type="SAM" id="SignalP"/>
    </source>
</evidence>
<evidence type="ECO:0000256" key="6">
    <source>
        <dbReference type="RuleBase" id="RU363034"/>
    </source>
</evidence>
<keyword evidence="1 6" id="KW-0645">Protease</keyword>
<dbReference type="FunFam" id="2.40.10.10:FF:000120">
    <property type="entry name" value="Putative serine protease"/>
    <property type="match status" value="1"/>
</dbReference>
<dbReference type="PROSITE" id="PS50240">
    <property type="entry name" value="TRYPSIN_DOM"/>
    <property type="match status" value="1"/>
</dbReference>
<evidence type="ECO:0000256" key="3">
    <source>
        <dbReference type="ARBA" id="ARBA00022801"/>
    </source>
</evidence>
<protein>
    <recommendedName>
        <fullName evidence="8">Peptidase S1 domain-containing protein</fullName>
    </recommendedName>
</protein>
<dbReference type="PRINTS" id="PR00722">
    <property type="entry name" value="CHYMOTRYPSIN"/>
</dbReference>
<dbReference type="CDD" id="cd00190">
    <property type="entry name" value="Tryp_SPc"/>
    <property type="match status" value="1"/>
</dbReference>
<dbReference type="RefSeq" id="XP_066930366.1">
    <property type="nucleotide sequence ID" value="XM_067074265.1"/>
</dbReference>
<name>A0A7M5UUL3_9CNID</name>
<dbReference type="InterPro" id="IPR009003">
    <property type="entry name" value="Peptidase_S1_PA"/>
</dbReference>
<organism evidence="9 10">
    <name type="scientific">Clytia hemisphaerica</name>
    <dbReference type="NCBI Taxonomy" id="252671"/>
    <lineage>
        <taxon>Eukaryota</taxon>
        <taxon>Metazoa</taxon>
        <taxon>Cnidaria</taxon>
        <taxon>Hydrozoa</taxon>
        <taxon>Hydroidolina</taxon>
        <taxon>Leptothecata</taxon>
        <taxon>Obeliida</taxon>
        <taxon>Clytiidae</taxon>
        <taxon>Clytia</taxon>
    </lineage>
</organism>
<dbReference type="PROSITE" id="PS00135">
    <property type="entry name" value="TRYPSIN_SER"/>
    <property type="match status" value="1"/>
</dbReference>
<dbReference type="InterPro" id="IPR001314">
    <property type="entry name" value="Peptidase_S1A"/>
</dbReference>
<feature type="signal peptide" evidence="7">
    <location>
        <begin position="1"/>
        <end position="24"/>
    </location>
</feature>
<dbReference type="InterPro" id="IPR033116">
    <property type="entry name" value="TRYPSIN_SER"/>
</dbReference>
<dbReference type="GO" id="GO:0006508">
    <property type="term" value="P:proteolysis"/>
    <property type="evidence" value="ECO:0007669"/>
    <property type="project" value="UniProtKB-KW"/>
</dbReference>
<dbReference type="SUPFAM" id="SSF50494">
    <property type="entry name" value="Trypsin-like serine proteases"/>
    <property type="match status" value="1"/>
</dbReference>
<dbReference type="EnsemblMetazoa" id="CLYHEMT002879.1">
    <property type="protein sequence ID" value="CLYHEMP002879.1"/>
    <property type="gene ID" value="CLYHEMG002879"/>
</dbReference>
<dbReference type="SMART" id="SM00020">
    <property type="entry name" value="Tryp_SPc"/>
    <property type="match status" value="1"/>
</dbReference>
<evidence type="ECO:0000256" key="1">
    <source>
        <dbReference type="ARBA" id="ARBA00022670"/>
    </source>
</evidence>
<keyword evidence="10" id="KW-1185">Reference proteome</keyword>
<dbReference type="InterPro" id="IPR018114">
    <property type="entry name" value="TRYPSIN_HIS"/>
</dbReference>
<dbReference type="Gene3D" id="2.40.10.10">
    <property type="entry name" value="Trypsin-like serine proteases"/>
    <property type="match status" value="1"/>
</dbReference>
<dbReference type="GO" id="GO:0004252">
    <property type="term" value="F:serine-type endopeptidase activity"/>
    <property type="evidence" value="ECO:0007669"/>
    <property type="project" value="InterPro"/>
</dbReference>
<evidence type="ECO:0000313" key="9">
    <source>
        <dbReference type="EnsemblMetazoa" id="CLYHEMP002879.1"/>
    </source>
</evidence>
<evidence type="ECO:0000256" key="4">
    <source>
        <dbReference type="ARBA" id="ARBA00022825"/>
    </source>
</evidence>
<dbReference type="Proteomes" id="UP000594262">
    <property type="component" value="Unplaced"/>
</dbReference>
<dbReference type="PANTHER" id="PTHR24252">
    <property type="entry name" value="ACROSIN-RELATED"/>
    <property type="match status" value="1"/>
</dbReference>
<keyword evidence="3 6" id="KW-0378">Hydrolase</keyword>
<evidence type="ECO:0000256" key="2">
    <source>
        <dbReference type="ARBA" id="ARBA00022729"/>
    </source>
</evidence>
<dbReference type="InterPro" id="IPR043504">
    <property type="entry name" value="Peptidase_S1_PA_chymotrypsin"/>
</dbReference>
<dbReference type="InterPro" id="IPR001254">
    <property type="entry name" value="Trypsin_dom"/>
</dbReference>
<evidence type="ECO:0000256" key="5">
    <source>
        <dbReference type="ARBA" id="ARBA00023157"/>
    </source>
</evidence>
<dbReference type="OrthoDB" id="5946541at2759"/>
<evidence type="ECO:0000259" key="8">
    <source>
        <dbReference type="PROSITE" id="PS50240"/>
    </source>
</evidence>
<dbReference type="AlphaFoldDB" id="A0A7M5UUL3"/>
<sequence length="281" mass="30652">MPTANFAIFILATILSHKHNGCNAQTCGHVTISQSRVINGVTSQEGQWPWQAQIKRTVFGEQHHCGGTLIHPMYVLTAAHCLMDYRVPFHYQITLGKHDLQTKGPNEQILMGSELKIHPMFNRRTYDNDIALIKLNKPAVLTDKVNIACIPPNAVSPKPVLAGRNCFVSGWGLKSSTLATRYLLHGDVPIITNAECAKKMNQVNLNGGVTDNMLCAGGDGKASCHGDSGGPLVCSESDGRFVVQGVVSWGHPQCADGYYGVFARVDQYGGWISSILYPDKY</sequence>
<evidence type="ECO:0000313" key="10">
    <source>
        <dbReference type="Proteomes" id="UP000594262"/>
    </source>
</evidence>
<reference evidence="9" key="1">
    <citation type="submission" date="2021-01" db="UniProtKB">
        <authorList>
            <consortium name="EnsemblMetazoa"/>
        </authorList>
    </citation>
    <scope>IDENTIFICATION</scope>
</reference>
<dbReference type="GeneID" id="136817922"/>
<dbReference type="PANTHER" id="PTHR24252:SF7">
    <property type="entry name" value="HYALIN"/>
    <property type="match status" value="1"/>
</dbReference>
<keyword evidence="2 7" id="KW-0732">Signal</keyword>
<dbReference type="Pfam" id="PF00089">
    <property type="entry name" value="Trypsin"/>
    <property type="match status" value="1"/>
</dbReference>
<accession>A0A7M5UUL3</accession>
<keyword evidence="5" id="KW-1015">Disulfide bond</keyword>